<dbReference type="Gene3D" id="3.40.190.10">
    <property type="entry name" value="Periplasmic binding protein-like II"/>
    <property type="match status" value="2"/>
</dbReference>
<dbReference type="CDD" id="cd13580">
    <property type="entry name" value="PBP2_AlgQ_like_1"/>
    <property type="match status" value="1"/>
</dbReference>
<dbReference type="PANTHER" id="PTHR43649">
    <property type="entry name" value="ARABINOSE-BINDING PROTEIN-RELATED"/>
    <property type="match status" value="1"/>
</dbReference>
<reference evidence="4 5" key="1">
    <citation type="submission" date="2018-11" db="EMBL/GenBank/DDBJ databases">
        <title>Complete genome sequence of Paenibacillus baekrokdamisoli strain KCTC 33723.</title>
        <authorList>
            <person name="Kang S.W."/>
            <person name="Lee K.C."/>
            <person name="Kim K.K."/>
            <person name="Kim J.S."/>
            <person name="Kim D.S."/>
            <person name="Ko S.H."/>
            <person name="Yang S.H."/>
            <person name="Lee J.S."/>
        </authorList>
    </citation>
    <scope>NUCLEOTIDE SEQUENCE [LARGE SCALE GENOMIC DNA]</scope>
    <source>
        <strain evidence="4 5">KCTC 33723</strain>
    </source>
</reference>
<evidence type="ECO:0000313" key="5">
    <source>
        <dbReference type="Proteomes" id="UP000275368"/>
    </source>
</evidence>
<dbReference type="InterPro" id="IPR050490">
    <property type="entry name" value="Bact_solute-bd_prot1"/>
</dbReference>
<dbReference type="OrthoDB" id="9787283at2"/>
<keyword evidence="4" id="KW-0449">Lipoprotein</keyword>
<name>A0A3G9IX43_9BACL</name>
<dbReference type="SUPFAM" id="SSF53850">
    <property type="entry name" value="Periplasmic binding protein-like II"/>
    <property type="match status" value="1"/>
</dbReference>
<feature type="compositionally biased region" description="Low complexity" evidence="2">
    <location>
        <begin position="33"/>
        <end position="46"/>
    </location>
</feature>
<feature type="signal peptide" evidence="3">
    <location>
        <begin position="1"/>
        <end position="24"/>
    </location>
</feature>
<evidence type="ECO:0000313" key="4">
    <source>
        <dbReference type="EMBL" id="BBH23487.1"/>
    </source>
</evidence>
<dbReference type="EMBL" id="AP019308">
    <property type="protein sequence ID" value="BBH23487.1"/>
    <property type="molecule type" value="Genomic_DNA"/>
</dbReference>
<feature type="region of interest" description="Disordered" evidence="2">
    <location>
        <begin position="27"/>
        <end position="63"/>
    </location>
</feature>
<dbReference type="AlphaFoldDB" id="A0A3G9IX43"/>
<sequence length="561" mass="63153">MKKGNRRLISFMLATILVVLSACSNSGGDAKQSPSTSNTPTNSETPKVPEPEKPTKDGKYDPPITLTTVRTLESTVKFANGDSMENNVWTRAYEEEYGIKVKTLWAVDWSQWEQKMNLTIASGEIPDFFRVNATQFKQLAEAGMIADLTDVYNENASGSLKSLLNEEGTMALDSATIDGKLMAIPFTSPRREGSQMVYIRTDWLKALNLPEPKTMDDLLKISEAFSTQDPDKNGKQDTYGLAVDKDFALLNGFFNSFHAYPGIMIKDSDGNLTSGVIQPEVKSALAKLQEMFKAKQIDPEFGAKDITKVFEMIANGKIGMMYYAYYAGLYPLQAAKDKNPSMEWKAFPIMSVDSNPAKSQVTLGVDSYWVVKKEVEHPEAVLKMLDFWVKTFYENTSDEIYQKFNTTPEDGNQVWLLNNIAAYKAFKNVDESLRIIKALDSKDTSKLNPEDKGVYEKILKFQSGDLTNWGWNLIFNKGQSLSISDYYRTNNLYINDEFTTSPLESMVEKSPVLAKMQAETFTKIILGQSPVNEFDNFTKQWLGLGGKEILADVNQWYKTKK</sequence>
<evidence type="ECO:0000256" key="2">
    <source>
        <dbReference type="SAM" id="MobiDB-lite"/>
    </source>
</evidence>
<accession>A0A3G9IX43</accession>
<protein>
    <submittedName>
        <fullName evidence="4">Lipoprotein LipO</fullName>
    </submittedName>
</protein>
<feature type="chain" id="PRO_5043557006" evidence="3">
    <location>
        <begin position="25"/>
        <end position="561"/>
    </location>
</feature>
<dbReference type="PROSITE" id="PS51257">
    <property type="entry name" value="PROKAR_LIPOPROTEIN"/>
    <property type="match status" value="1"/>
</dbReference>
<keyword evidence="5" id="KW-1185">Reference proteome</keyword>
<proteinExistence type="predicted"/>
<dbReference type="Proteomes" id="UP000275368">
    <property type="component" value="Chromosome"/>
</dbReference>
<dbReference type="KEGG" id="pbk:Back11_48320"/>
<evidence type="ECO:0000256" key="1">
    <source>
        <dbReference type="ARBA" id="ARBA00022729"/>
    </source>
</evidence>
<feature type="compositionally biased region" description="Basic and acidic residues" evidence="2">
    <location>
        <begin position="47"/>
        <end position="60"/>
    </location>
</feature>
<dbReference type="PANTHER" id="PTHR43649:SF33">
    <property type="entry name" value="POLYGALACTURONAN_RHAMNOGALACTURONAN-BINDING PROTEIN YTCQ"/>
    <property type="match status" value="1"/>
</dbReference>
<gene>
    <name evidence="4" type="primary">lipO_6</name>
    <name evidence="4" type="ORF">Back11_48320</name>
</gene>
<evidence type="ECO:0000256" key="3">
    <source>
        <dbReference type="SAM" id="SignalP"/>
    </source>
</evidence>
<dbReference type="RefSeq" id="WP_125663047.1">
    <property type="nucleotide sequence ID" value="NZ_AP019308.1"/>
</dbReference>
<keyword evidence="1 3" id="KW-0732">Signal</keyword>
<organism evidence="4 5">
    <name type="scientific">Paenibacillus baekrokdamisoli</name>
    <dbReference type="NCBI Taxonomy" id="1712516"/>
    <lineage>
        <taxon>Bacteria</taxon>
        <taxon>Bacillati</taxon>
        <taxon>Bacillota</taxon>
        <taxon>Bacilli</taxon>
        <taxon>Bacillales</taxon>
        <taxon>Paenibacillaceae</taxon>
        <taxon>Paenibacillus</taxon>
    </lineage>
</organism>